<protein>
    <submittedName>
        <fullName evidence="1">Uncharacterized protein</fullName>
    </submittedName>
</protein>
<keyword evidence="2" id="KW-1185">Reference proteome</keyword>
<gene>
    <name evidence="1" type="ORF">ST47_g10367</name>
</gene>
<comment type="caution">
    <text evidence="1">The sequence shown here is derived from an EMBL/GenBank/DDBJ whole genome shotgun (WGS) entry which is preliminary data.</text>
</comment>
<name>A0A162VJU1_DIDRA</name>
<proteinExistence type="predicted"/>
<accession>A0A162VJU1</accession>
<organism evidence="1 2">
    <name type="scientific">Didymella rabiei</name>
    <name type="common">Chickpea ascochyta blight fungus</name>
    <name type="synonym">Mycosphaerella rabiei</name>
    <dbReference type="NCBI Taxonomy" id="5454"/>
    <lineage>
        <taxon>Eukaryota</taxon>
        <taxon>Fungi</taxon>
        <taxon>Dikarya</taxon>
        <taxon>Ascomycota</taxon>
        <taxon>Pezizomycotina</taxon>
        <taxon>Dothideomycetes</taxon>
        <taxon>Pleosporomycetidae</taxon>
        <taxon>Pleosporales</taxon>
        <taxon>Pleosporineae</taxon>
        <taxon>Didymellaceae</taxon>
        <taxon>Ascochyta</taxon>
    </lineage>
</organism>
<dbReference type="EMBL" id="JYNV01000328">
    <property type="protein sequence ID" value="KZM18501.1"/>
    <property type="molecule type" value="Genomic_DNA"/>
</dbReference>
<evidence type="ECO:0000313" key="2">
    <source>
        <dbReference type="Proteomes" id="UP000076837"/>
    </source>
</evidence>
<sequence>MNPSILTSHPSDDVTTDIIDMLAFVWTITMLARFYYSNSACVIEDQMERIKIITKERSPLYREIEVSVRKHSPAPNDLIFSAQRWTGKVTAKDRSGGESIVVFTPNFHSSKAVALNELEGWLVA</sequence>
<evidence type="ECO:0000313" key="1">
    <source>
        <dbReference type="EMBL" id="KZM18501.1"/>
    </source>
</evidence>
<reference evidence="1 2" key="1">
    <citation type="journal article" date="2016" name="Sci. Rep.">
        <title>Draft genome sequencing and secretome analysis of fungal phytopathogen Ascochyta rabiei provides insight into the necrotrophic effector repertoire.</title>
        <authorList>
            <person name="Verma S."/>
            <person name="Gazara R.K."/>
            <person name="Nizam S."/>
            <person name="Parween S."/>
            <person name="Chattopadhyay D."/>
            <person name="Verma P.K."/>
        </authorList>
    </citation>
    <scope>NUCLEOTIDE SEQUENCE [LARGE SCALE GENOMIC DNA]</scope>
    <source>
        <strain evidence="1 2">ArDII</strain>
    </source>
</reference>
<dbReference type="Proteomes" id="UP000076837">
    <property type="component" value="Unassembled WGS sequence"/>
</dbReference>
<dbReference type="AlphaFoldDB" id="A0A162VJU1"/>